<gene>
    <name evidence="1" type="ORF">UFOVP563_20</name>
</gene>
<sequence>MATTVITGRDVTFTIGGNNFDAQATSAVLSNSPTMVRYQTLDGVVNRHIDDEWTFAVDMLADWGASPSLCE</sequence>
<protein>
    <submittedName>
        <fullName evidence="1">Uncharacterized protein</fullName>
    </submittedName>
</protein>
<organism evidence="1">
    <name type="scientific">uncultured Caudovirales phage</name>
    <dbReference type="NCBI Taxonomy" id="2100421"/>
    <lineage>
        <taxon>Viruses</taxon>
        <taxon>Duplodnaviria</taxon>
        <taxon>Heunggongvirae</taxon>
        <taxon>Uroviricota</taxon>
        <taxon>Caudoviricetes</taxon>
        <taxon>Peduoviridae</taxon>
        <taxon>Maltschvirus</taxon>
        <taxon>Maltschvirus maltsch</taxon>
    </lineage>
</organism>
<proteinExistence type="predicted"/>
<dbReference type="EMBL" id="LR796540">
    <property type="protein sequence ID" value="CAB4150305.1"/>
    <property type="molecule type" value="Genomic_DNA"/>
</dbReference>
<evidence type="ECO:0000313" key="1">
    <source>
        <dbReference type="EMBL" id="CAB4150305.1"/>
    </source>
</evidence>
<reference evidence="1" key="1">
    <citation type="submission" date="2020-04" db="EMBL/GenBank/DDBJ databases">
        <authorList>
            <person name="Chiriac C."/>
            <person name="Salcher M."/>
            <person name="Ghai R."/>
            <person name="Kavagutti S V."/>
        </authorList>
    </citation>
    <scope>NUCLEOTIDE SEQUENCE</scope>
</reference>
<feature type="non-terminal residue" evidence="1">
    <location>
        <position position="71"/>
    </location>
</feature>
<name>A0A6J5MT14_9CAUD</name>
<accession>A0A6J5MT14</accession>